<protein>
    <submittedName>
        <fullName evidence="1">Uncharacterized protein</fullName>
    </submittedName>
</protein>
<sequence>MCIRPAVDAAPAEAAAIDSVLDRFGTGALRLAARAGTAIVHLRAAQTYRERSPLLRRLAASLDEWPVPPAGLFVVDERTIYLRSISAMTVAHEFAHALDCALGGGLYLSGVDPRVRRAFAAAERFVTPYAASGLDEYFAEAMRAWVEVNDASSAWPRATRARLRAIDPAMAAIVESLFVTELAA</sequence>
<dbReference type="GO" id="GO:0008237">
    <property type="term" value="F:metallopeptidase activity"/>
    <property type="evidence" value="ECO:0007669"/>
    <property type="project" value="InterPro"/>
</dbReference>
<dbReference type="RefSeq" id="WP_317996898.1">
    <property type="nucleotide sequence ID" value="NZ_AP025523.1"/>
</dbReference>
<proteinExistence type="predicted"/>
<dbReference type="AlphaFoldDB" id="A0AAN1XX44"/>
<name>A0AAN1XX44_UNVUL</name>
<evidence type="ECO:0000313" key="1">
    <source>
        <dbReference type="EMBL" id="BDE05887.1"/>
    </source>
</evidence>
<dbReference type="EMBL" id="AP025523">
    <property type="protein sequence ID" value="BDE05887.1"/>
    <property type="molecule type" value="Genomic_DNA"/>
</dbReference>
<dbReference type="Gene3D" id="3.40.390.10">
    <property type="entry name" value="Collagenase (Catalytic Domain)"/>
    <property type="match status" value="1"/>
</dbReference>
<evidence type="ECO:0000313" key="2">
    <source>
        <dbReference type="Proteomes" id="UP001317532"/>
    </source>
</evidence>
<reference evidence="1 2" key="1">
    <citation type="journal article" date="2022" name="ISME Commun">
        <title>Vulcanimicrobium alpinus gen. nov. sp. nov., the first cultivated representative of the candidate phylum 'Eremiobacterota', is a metabolically versatile aerobic anoxygenic phototroph.</title>
        <authorList>
            <person name="Yabe S."/>
            <person name="Muto K."/>
            <person name="Abe K."/>
            <person name="Yokota A."/>
            <person name="Staudigel H."/>
            <person name="Tebo B.M."/>
        </authorList>
    </citation>
    <scope>NUCLEOTIDE SEQUENCE [LARGE SCALE GENOMIC DNA]</scope>
    <source>
        <strain evidence="1 2">WC8-2</strain>
    </source>
</reference>
<dbReference type="InterPro" id="IPR024079">
    <property type="entry name" value="MetalloPept_cat_dom_sf"/>
</dbReference>
<accession>A0AAN1XX44</accession>
<dbReference type="KEGG" id="vab:WPS_11630"/>
<keyword evidence="2" id="KW-1185">Reference proteome</keyword>
<dbReference type="SUPFAM" id="SSF55486">
    <property type="entry name" value="Metalloproteases ('zincins'), catalytic domain"/>
    <property type="match status" value="1"/>
</dbReference>
<gene>
    <name evidence="1" type="ORF">WPS_11630</name>
</gene>
<dbReference type="Proteomes" id="UP001317532">
    <property type="component" value="Chromosome"/>
</dbReference>
<organism evidence="1 2">
    <name type="scientific">Vulcanimicrobium alpinum</name>
    <dbReference type="NCBI Taxonomy" id="3016050"/>
    <lineage>
        <taxon>Bacteria</taxon>
        <taxon>Bacillati</taxon>
        <taxon>Vulcanimicrobiota</taxon>
        <taxon>Vulcanimicrobiia</taxon>
        <taxon>Vulcanimicrobiales</taxon>
        <taxon>Vulcanimicrobiaceae</taxon>
        <taxon>Vulcanimicrobium</taxon>
    </lineage>
</organism>